<keyword evidence="1" id="KW-0479">Metal-binding</keyword>
<reference evidence="2" key="1">
    <citation type="submission" date="2020-07" db="EMBL/GenBank/DDBJ databases">
        <title>Huge and variable diversity of episymbiotic CPR bacteria and DPANN archaea in groundwater ecosystems.</title>
        <authorList>
            <person name="He C.Y."/>
            <person name="Keren R."/>
            <person name="Whittaker M."/>
            <person name="Farag I.F."/>
            <person name="Doudna J."/>
            <person name="Cate J.H.D."/>
            <person name="Banfield J.F."/>
        </authorList>
    </citation>
    <scope>NUCLEOTIDE SEQUENCE</scope>
    <source>
        <strain evidence="2">NC_groundwater_1818_Pr3_B-0.1um_66_35</strain>
    </source>
</reference>
<dbReference type="InterPro" id="IPR001501">
    <property type="entry name" value="Ni-dep_hyd_lsu"/>
</dbReference>
<organism evidence="2 3">
    <name type="scientific">Rhodopseudomonas palustris</name>
    <dbReference type="NCBI Taxonomy" id="1076"/>
    <lineage>
        <taxon>Bacteria</taxon>
        <taxon>Pseudomonadati</taxon>
        <taxon>Pseudomonadota</taxon>
        <taxon>Alphaproteobacteria</taxon>
        <taxon>Hyphomicrobiales</taxon>
        <taxon>Nitrobacteraceae</taxon>
        <taxon>Rhodopseudomonas</taxon>
    </lineage>
</organism>
<comment type="cofactor">
    <cofactor evidence="1">
        <name>Ni(2+)</name>
        <dbReference type="ChEBI" id="CHEBI:49786"/>
    </cofactor>
</comment>
<feature type="binding site" evidence="1">
    <location>
        <position position="357"/>
    </location>
    <ligand>
        <name>Ni(2+)</name>
        <dbReference type="ChEBI" id="CHEBI:49786"/>
    </ligand>
</feature>
<sequence>MNAVPRDDRIAIGIVLSGGRVAGVEITARRPTGVGRLAQGRSGEAVTALVPRLFALCAAAQGVAAATALSAARGERVSAAVAAAQASAVLAERLVELLRGTITTLAGPALPSWAPLLRDVIAAARRVDQHGLVAADAIDEIERGLAALGLPAGCLDDADACGAWLASAAPLAVLHRPLLSADAAFGASVIDALTAHDDAAIGDQLARRGAAFASRPDLVGRVPETGALARLMTHPLIQNTGAGLAGRLLARLVEVAATPARLRALRRGDAEIGDVVRSIPLGDGIGLAAVECARGRLHHLVALDRNGLIRQFEILAPTEWNFHPQGPLARALIGRALRDTEADRGRVAHLVAAFDPCVGFDLHWREAADA</sequence>
<evidence type="ECO:0000256" key="1">
    <source>
        <dbReference type="PIRSR" id="PIRSR601501-1"/>
    </source>
</evidence>
<accession>A0A933S246</accession>
<dbReference type="AlphaFoldDB" id="A0A933S246"/>
<protein>
    <submittedName>
        <fullName evidence="2">Nickel-dependent hydrogenase large subunit</fullName>
    </submittedName>
</protein>
<dbReference type="PANTHER" id="PTHR42958:SF4">
    <property type="entry name" value="HYDROGENASE EXPRESSION_FORMATION PROTEIN HUPK"/>
    <property type="match status" value="1"/>
</dbReference>
<gene>
    <name evidence="2" type="ORF">HZA66_25345</name>
</gene>
<dbReference type="Gene3D" id="1.10.645.10">
    <property type="entry name" value="Cytochrome-c3 Hydrogenase, chain B"/>
    <property type="match status" value="2"/>
</dbReference>
<proteinExistence type="predicted"/>
<dbReference type="Pfam" id="PF00374">
    <property type="entry name" value="NiFeSe_Hases"/>
    <property type="match status" value="1"/>
</dbReference>
<dbReference type="InterPro" id="IPR050867">
    <property type="entry name" value="NiFe/NiFeSe_hydrgnase_LSU"/>
</dbReference>
<keyword evidence="1" id="KW-0460">Magnesium</keyword>
<keyword evidence="1" id="KW-0533">Nickel</keyword>
<feature type="binding site" evidence="1">
    <location>
        <position position="314"/>
    </location>
    <ligand>
        <name>Mg(2+)</name>
        <dbReference type="ChEBI" id="CHEBI:18420"/>
    </ligand>
</feature>
<evidence type="ECO:0000313" key="3">
    <source>
        <dbReference type="Proteomes" id="UP000782519"/>
    </source>
</evidence>
<name>A0A933S246_RHOPL</name>
<evidence type="ECO:0000313" key="2">
    <source>
        <dbReference type="EMBL" id="MBI5132778.1"/>
    </source>
</evidence>
<dbReference type="InterPro" id="IPR029014">
    <property type="entry name" value="NiFe-Hase_large"/>
</dbReference>
<dbReference type="GO" id="GO:0016151">
    <property type="term" value="F:nickel cation binding"/>
    <property type="evidence" value="ECO:0007669"/>
    <property type="project" value="InterPro"/>
</dbReference>
<dbReference type="EMBL" id="JACRJB010000069">
    <property type="protein sequence ID" value="MBI5132778.1"/>
    <property type="molecule type" value="Genomic_DNA"/>
</dbReference>
<dbReference type="Proteomes" id="UP000782519">
    <property type="component" value="Unassembled WGS sequence"/>
</dbReference>
<comment type="caution">
    <text evidence="2">The sequence shown here is derived from an EMBL/GenBank/DDBJ whole genome shotgun (WGS) entry which is preliminary data.</text>
</comment>
<dbReference type="SUPFAM" id="SSF56762">
    <property type="entry name" value="HydB/Nqo4-like"/>
    <property type="match status" value="1"/>
</dbReference>
<dbReference type="PANTHER" id="PTHR42958">
    <property type="entry name" value="HYDROGENASE-2 LARGE CHAIN"/>
    <property type="match status" value="1"/>
</dbReference>